<evidence type="ECO:0000259" key="4">
    <source>
        <dbReference type="SMART" id="SM00039"/>
    </source>
</evidence>
<keyword evidence="6" id="KW-1185">Reference proteome</keyword>
<keyword evidence="3" id="KW-0372">Hormone</keyword>
<dbReference type="InterPro" id="IPR000187">
    <property type="entry name" value="CRF"/>
</dbReference>
<dbReference type="EMBL" id="BGZK01000146">
    <property type="protein sequence ID" value="GBP22984.1"/>
    <property type="molecule type" value="Genomic_DNA"/>
</dbReference>
<protein>
    <submittedName>
        <fullName evidence="5">Diuretic hormone 45</fullName>
    </submittedName>
</protein>
<dbReference type="PROSITE" id="PS00511">
    <property type="entry name" value="CRF"/>
    <property type="match status" value="2"/>
</dbReference>
<comment type="caution">
    <text evidence="5">The sequence shown here is derived from an EMBL/GenBank/DDBJ whole genome shotgun (WGS) entry which is preliminary data.</text>
</comment>
<evidence type="ECO:0000313" key="6">
    <source>
        <dbReference type="Proteomes" id="UP000299102"/>
    </source>
</evidence>
<organism evidence="5 6">
    <name type="scientific">Eumeta variegata</name>
    <name type="common">Bagworm moth</name>
    <name type="synonym">Eumeta japonica</name>
    <dbReference type="NCBI Taxonomy" id="151549"/>
    <lineage>
        <taxon>Eukaryota</taxon>
        <taxon>Metazoa</taxon>
        <taxon>Ecdysozoa</taxon>
        <taxon>Arthropoda</taxon>
        <taxon>Hexapoda</taxon>
        <taxon>Insecta</taxon>
        <taxon>Pterygota</taxon>
        <taxon>Neoptera</taxon>
        <taxon>Endopterygota</taxon>
        <taxon>Lepidoptera</taxon>
        <taxon>Glossata</taxon>
        <taxon>Ditrysia</taxon>
        <taxon>Tineoidea</taxon>
        <taxon>Psychidae</taxon>
        <taxon>Oiketicinae</taxon>
        <taxon>Eumeta</taxon>
    </lineage>
</organism>
<dbReference type="SMART" id="SM00039">
    <property type="entry name" value="CRF"/>
    <property type="match status" value="3"/>
</dbReference>
<proteinExistence type="predicted"/>
<evidence type="ECO:0000256" key="2">
    <source>
        <dbReference type="ARBA" id="ARBA00022525"/>
    </source>
</evidence>
<feature type="domain" description="Corticotropin-releasing factor" evidence="4">
    <location>
        <begin position="75"/>
        <end position="115"/>
    </location>
</feature>
<dbReference type="Proteomes" id="UP000299102">
    <property type="component" value="Unassembled WGS sequence"/>
</dbReference>
<feature type="domain" description="Corticotropin-releasing factor" evidence="4">
    <location>
        <begin position="4"/>
        <end position="40"/>
    </location>
</feature>
<dbReference type="OrthoDB" id="6418774at2759"/>
<sequence length="309" mass="35313">MRRRLRSFSVNPAVEVLQRTAHSSYFQHLANNNRDFLNQIGKRADLIQIKRVSRRVGVTKLACAGKDASGRAKRRMPSLSIDLPMAVLREKLSLEKERQHHALKAAANRNYLNRIGKRDSRSKKTTKVGLRPPASRVLYHEKNDRKFGIALSLNERGIVILITELKNNESRINGVALWNGMRAGVSRPKRKMPSLSINNPMEVLRQRLLQEVARKQMREASQRQAAANRLFLKDVGKRAIPLKNRRLRTHGRLAETEARLITLLRYRDAEMQDSNVDKYCNPIRMIRASSPRCVNDDSSGAGAILRYPN</sequence>
<dbReference type="InterPro" id="IPR018446">
    <property type="entry name" value="Corticotropin-releasing_fac_CS"/>
</dbReference>
<evidence type="ECO:0000313" key="5">
    <source>
        <dbReference type="EMBL" id="GBP22984.1"/>
    </source>
</evidence>
<dbReference type="AlphaFoldDB" id="A0A4C1UAQ5"/>
<name>A0A4C1UAQ5_EUMVA</name>
<gene>
    <name evidence="5" type="primary">dh45</name>
    <name evidence="5" type="ORF">EVAR_15658_1</name>
</gene>
<dbReference type="Pfam" id="PF00473">
    <property type="entry name" value="CRF"/>
    <property type="match status" value="2"/>
</dbReference>
<evidence type="ECO:0000256" key="3">
    <source>
        <dbReference type="ARBA" id="ARBA00022702"/>
    </source>
</evidence>
<feature type="domain" description="Corticotropin-releasing factor" evidence="4">
    <location>
        <begin position="191"/>
        <end position="235"/>
    </location>
</feature>
<comment type="subcellular location">
    <subcellularLocation>
        <location evidence="1">Secreted</location>
    </subcellularLocation>
</comment>
<dbReference type="GO" id="GO:0005179">
    <property type="term" value="F:hormone activity"/>
    <property type="evidence" value="ECO:0007669"/>
    <property type="project" value="UniProtKB-KW"/>
</dbReference>
<accession>A0A4C1UAQ5</accession>
<dbReference type="GO" id="GO:0005576">
    <property type="term" value="C:extracellular region"/>
    <property type="evidence" value="ECO:0007669"/>
    <property type="project" value="UniProtKB-SubCell"/>
</dbReference>
<reference evidence="5 6" key="1">
    <citation type="journal article" date="2019" name="Commun. Biol.">
        <title>The bagworm genome reveals a unique fibroin gene that provides high tensile strength.</title>
        <authorList>
            <person name="Kono N."/>
            <person name="Nakamura H."/>
            <person name="Ohtoshi R."/>
            <person name="Tomita M."/>
            <person name="Numata K."/>
            <person name="Arakawa K."/>
        </authorList>
    </citation>
    <scope>NUCLEOTIDE SEQUENCE [LARGE SCALE GENOMIC DNA]</scope>
</reference>
<evidence type="ECO:0000256" key="1">
    <source>
        <dbReference type="ARBA" id="ARBA00004613"/>
    </source>
</evidence>
<keyword evidence="2" id="KW-0964">Secreted</keyword>